<organism evidence="1 2">
    <name type="scientific">Synaphobranchus kaupii</name>
    <name type="common">Kaup's arrowtooth eel</name>
    <dbReference type="NCBI Taxonomy" id="118154"/>
    <lineage>
        <taxon>Eukaryota</taxon>
        <taxon>Metazoa</taxon>
        <taxon>Chordata</taxon>
        <taxon>Craniata</taxon>
        <taxon>Vertebrata</taxon>
        <taxon>Euteleostomi</taxon>
        <taxon>Actinopterygii</taxon>
        <taxon>Neopterygii</taxon>
        <taxon>Teleostei</taxon>
        <taxon>Anguilliformes</taxon>
        <taxon>Synaphobranchidae</taxon>
        <taxon>Synaphobranchus</taxon>
    </lineage>
</organism>
<reference evidence="1" key="1">
    <citation type="journal article" date="2023" name="Science">
        <title>Genome structures resolve the early diversification of teleost fishes.</title>
        <authorList>
            <person name="Parey E."/>
            <person name="Louis A."/>
            <person name="Montfort J."/>
            <person name="Bouchez O."/>
            <person name="Roques C."/>
            <person name="Iampietro C."/>
            <person name="Lluch J."/>
            <person name="Castinel A."/>
            <person name="Donnadieu C."/>
            <person name="Desvignes T."/>
            <person name="Floi Bucao C."/>
            <person name="Jouanno E."/>
            <person name="Wen M."/>
            <person name="Mejri S."/>
            <person name="Dirks R."/>
            <person name="Jansen H."/>
            <person name="Henkel C."/>
            <person name="Chen W.J."/>
            <person name="Zahm M."/>
            <person name="Cabau C."/>
            <person name="Klopp C."/>
            <person name="Thompson A.W."/>
            <person name="Robinson-Rechavi M."/>
            <person name="Braasch I."/>
            <person name="Lecointre G."/>
            <person name="Bobe J."/>
            <person name="Postlethwait J.H."/>
            <person name="Berthelot C."/>
            <person name="Roest Crollius H."/>
            <person name="Guiguen Y."/>
        </authorList>
    </citation>
    <scope>NUCLEOTIDE SEQUENCE</scope>
    <source>
        <strain evidence="1">WJC10195</strain>
    </source>
</reference>
<sequence length="127" mass="14411">MLRLRWGASVYRKARLWDKDFEQGTWWGYISLLNRRASRARLGPRVGRLGASAALCLFYHSEPSGEDRDTAFGDNRGREMAAFSAWDYESEPLLAVRGGDAEQTPVTYGDLLCQRRKQALARAREGV</sequence>
<gene>
    <name evidence="1" type="ORF">SKAU_G00301890</name>
</gene>
<evidence type="ECO:0000313" key="1">
    <source>
        <dbReference type="EMBL" id="KAJ8345996.1"/>
    </source>
</evidence>
<name>A0A9Q1EVS4_SYNKA</name>
<comment type="caution">
    <text evidence="1">The sequence shown here is derived from an EMBL/GenBank/DDBJ whole genome shotgun (WGS) entry which is preliminary data.</text>
</comment>
<evidence type="ECO:0000313" key="2">
    <source>
        <dbReference type="Proteomes" id="UP001152622"/>
    </source>
</evidence>
<keyword evidence="2" id="KW-1185">Reference proteome</keyword>
<proteinExistence type="predicted"/>
<protein>
    <submittedName>
        <fullName evidence="1">Uncharacterized protein</fullName>
    </submittedName>
</protein>
<dbReference type="Proteomes" id="UP001152622">
    <property type="component" value="Chromosome 12"/>
</dbReference>
<dbReference type="AlphaFoldDB" id="A0A9Q1EVS4"/>
<accession>A0A9Q1EVS4</accession>
<dbReference type="EMBL" id="JAINUF010000012">
    <property type="protein sequence ID" value="KAJ8345996.1"/>
    <property type="molecule type" value="Genomic_DNA"/>
</dbReference>